<name>A0A2K5XI72_MANLE</name>
<reference evidence="6" key="1">
    <citation type="submission" date="2025-08" db="UniProtKB">
        <authorList>
            <consortium name="Ensembl"/>
        </authorList>
    </citation>
    <scope>IDENTIFICATION</scope>
</reference>
<dbReference type="STRING" id="9568.ENSMLEP00000003000"/>
<evidence type="ECO:0000313" key="7">
    <source>
        <dbReference type="Proteomes" id="UP000233140"/>
    </source>
</evidence>
<dbReference type="InterPro" id="IPR025258">
    <property type="entry name" value="RH_dom"/>
</dbReference>
<keyword evidence="3" id="KW-0863">Zinc-finger</keyword>
<evidence type="ECO:0000256" key="1">
    <source>
        <dbReference type="ARBA" id="ARBA00022723"/>
    </source>
</evidence>
<dbReference type="GO" id="GO:0008270">
    <property type="term" value="F:zinc ion binding"/>
    <property type="evidence" value="ECO:0007669"/>
    <property type="project" value="UniProtKB-KW"/>
</dbReference>
<feature type="domain" description="Phorbol-ester/DAG-type" evidence="5">
    <location>
        <begin position="72"/>
        <end position="126"/>
    </location>
</feature>
<evidence type="ECO:0000256" key="4">
    <source>
        <dbReference type="ARBA" id="ARBA00022833"/>
    </source>
</evidence>
<keyword evidence="4" id="KW-0862">Zinc</keyword>
<evidence type="ECO:0000313" key="6">
    <source>
        <dbReference type="Ensembl" id="ENSMLEP00000003000.1"/>
    </source>
</evidence>
<evidence type="ECO:0000259" key="5">
    <source>
        <dbReference type="PROSITE" id="PS50081"/>
    </source>
</evidence>
<dbReference type="InterPro" id="IPR051366">
    <property type="entry name" value="DEF8"/>
</dbReference>
<evidence type="ECO:0000256" key="3">
    <source>
        <dbReference type="ARBA" id="ARBA00022771"/>
    </source>
</evidence>
<sequence>MHLIGRSWEQLKLLGDYLGLCRSGALKELSKRLNHRDYLLESPHRFSVADLQQIADGVYEGFLKTLIEFASQHVYHCDLCTQRGFICQICRHHDIIFPFEFDTTVRCAECKTIFHQSCQAVVKKGCPHCARRRKYQEQNVFA</sequence>
<dbReference type="PANTHER" id="PTHR12326">
    <property type="entry name" value="PLECKSTRIN HOMOLOGY DOMAIN CONTAINING PROTEIN"/>
    <property type="match status" value="1"/>
</dbReference>
<organism evidence="6 7">
    <name type="scientific">Mandrillus leucophaeus</name>
    <name type="common">Drill</name>
    <name type="synonym">Papio leucophaeus</name>
    <dbReference type="NCBI Taxonomy" id="9568"/>
    <lineage>
        <taxon>Eukaryota</taxon>
        <taxon>Metazoa</taxon>
        <taxon>Chordata</taxon>
        <taxon>Craniata</taxon>
        <taxon>Vertebrata</taxon>
        <taxon>Euteleostomi</taxon>
        <taxon>Mammalia</taxon>
        <taxon>Eutheria</taxon>
        <taxon>Euarchontoglires</taxon>
        <taxon>Primates</taxon>
        <taxon>Haplorrhini</taxon>
        <taxon>Catarrhini</taxon>
        <taxon>Cercopithecidae</taxon>
        <taxon>Cercopithecinae</taxon>
        <taxon>Mandrillus</taxon>
    </lineage>
</organism>
<dbReference type="AlphaFoldDB" id="A0A2K5XI72"/>
<keyword evidence="1" id="KW-0479">Metal-binding</keyword>
<dbReference type="Pfam" id="PF13901">
    <property type="entry name" value="RH_dom"/>
    <property type="match status" value="1"/>
</dbReference>
<dbReference type="Ensembl" id="ENSMLET00000013886.1">
    <property type="protein sequence ID" value="ENSMLEP00000003000.1"/>
    <property type="gene ID" value="ENSMLEG00000012642.1"/>
</dbReference>
<dbReference type="KEGG" id="mleu:105532534"/>
<dbReference type="PANTHER" id="PTHR12326:SF5">
    <property type="entry name" value="PLECKSTRIN HOMOLOGY DOMAIN-CONTAINING FAMILY M MEMBER 1"/>
    <property type="match status" value="1"/>
</dbReference>
<dbReference type="RefSeq" id="XP_011826096.1">
    <property type="nucleotide sequence ID" value="XM_011970706.1"/>
</dbReference>
<reference evidence="6" key="2">
    <citation type="submission" date="2025-09" db="UniProtKB">
        <authorList>
            <consortium name="Ensembl"/>
        </authorList>
    </citation>
    <scope>IDENTIFICATION</scope>
</reference>
<accession>A0A2K5XI72</accession>
<dbReference type="OMA" id="TIFHQSC"/>
<keyword evidence="7" id="KW-1185">Reference proteome</keyword>
<dbReference type="SMART" id="SM01175">
    <property type="entry name" value="DUF4206"/>
    <property type="match status" value="1"/>
</dbReference>
<dbReference type="Proteomes" id="UP000233140">
    <property type="component" value="Unassembled WGS sequence"/>
</dbReference>
<dbReference type="GeneID" id="105532534"/>
<dbReference type="OrthoDB" id="62364at2759"/>
<dbReference type="PROSITE" id="PS50081">
    <property type="entry name" value="ZF_DAG_PE_2"/>
    <property type="match status" value="1"/>
</dbReference>
<keyword evidence="2" id="KW-0677">Repeat</keyword>
<dbReference type="InterPro" id="IPR002219">
    <property type="entry name" value="PKC_DAG/PE"/>
</dbReference>
<evidence type="ECO:0000256" key="2">
    <source>
        <dbReference type="ARBA" id="ARBA00022737"/>
    </source>
</evidence>
<proteinExistence type="predicted"/>
<protein>
    <recommendedName>
        <fullName evidence="5">Phorbol-ester/DAG-type domain-containing protein</fullName>
    </recommendedName>
</protein>
<dbReference type="SMART" id="SM00109">
    <property type="entry name" value="C1"/>
    <property type="match status" value="1"/>
</dbReference>
<dbReference type="GeneTree" id="ENSGT00940000155111"/>